<keyword evidence="2" id="KW-1185">Reference proteome</keyword>
<dbReference type="AlphaFoldDB" id="A0A1B1Z8L1"/>
<protein>
    <submittedName>
        <fullName evidence="1">Uncharacterized protein</fullName>
    </submittedName>
</protein>
<accession>A0A1B1Z8L1</accession>
<name>A0A1B1Z8L1_9BACL</name>
<organism evidence="1 2">
    <name type="scientific">Fictibacillus arsenicus</name>
    <dbReference type="NCBI Taxonomy" id="255247"/>
    <lineage>
        <taxon>Bacteria</taxon>
        <taxon>Bacillati</taxon>
        <taxon>Bacillota</taxon>
        <taxon>Bacilli</taxon>
        <taxon>Bacillales</taxon>
        <taxon>Fictibacillaceae</taxon>
        <taxon>Fictibacillus</taxon>
    </lineage>
</organism>
<proteinExistence type="predicted"/>
<dbReference type="KEGG" id="far:ABE41_017390"/>
<gene>
    <name evidence="1" type="ORF">ABE41_017390</name>
</gene>
<dbReference type="OrthoDB" id="2967935at2"/>
<sequence length="127" mass="14607">MNLFSSITEESFSYLVNDYGFLEPVATDGSWKTTFLYVNDQIGIEIELNYRDMDAFVFIMKLENGKLPDHEEEPVKSHLEDIINVQRTKSNGDQTTIEQFEKGISRKSELLKQNIGGIIKKSRVILN</sequence>
<dbReference type="EMBL" id="CP016761">
    <property type="protein sequence ID" value="ANX13787.1"/>
    <property type="molecule type" value="Genomic_DNA"/>
</dbReference>
<dbReference type="RefSeq" id="WP_066293100.1">
    <property type="nucleotide sequence ID" value="NZ_CP016761.1"/>
</dbReference>
<evidence type="ECO:0000313" key="1">
    <source>
        <dbReference type="EMBL" id="ANX13787.1"/>
    </source>
</evidence>
<reference evidence="1 2" key="1">
    <citation type="submission" date="2016-08" db="EMBL/GenBank/DDBJ databases">
        <title>Complete genome sequence of Fictibacillus arsenicus G25-54, a strain with toxicity to nematodes and a potential arsenic-resistance activity.</title>
        <authorList>
            <person name="Zheng Z."/>
        </authorList>
    </citation>
    <scope>NUCLEOTIDE SEQUENCE [LARGE SCALE GENOMIC DNA]</scope>
    <source>
        <strain evidence="1 2">G25-54</strain>
    </source>
</reference>
<evidence type="ECO:0000313" key="2">
    <source>
        <dbReference type="Proteomes" id="UP000077412"/>
    </source>
</evidence>
<dbReference type="Proteomes" id="UP000077412">
    <property type="component" value="Chromosome"/>
</dbReference>